<dbReference type="Pfam" id="PF02698">
    <property type="entry name" value="DUF218"/>
    <property type="match status" value="1"/>
</dbReference>
<proteinExistence type="predicted"/>
<dbReference type="CDD" id="cd06259">
    <property type="entry name" value="YdcF-like"/>
    <property type="match status" value="1"/>
</dbReference>
<keyword evidence="1" id="KW-0472">Membrane</keyword>
<dbReference type="GO" id="GO:0043164">
    <property type="term" value="P:Gram-negative-bacterium-type cell wall biogenesis"/>
    <property type="evidence" value="ECO:0007669"/>
    <property type="project" value="TreeGrafter"/>
</dbReference>
<name>A0A0W8FTM5_9ZZZZ</name>
<dbReference type="Gene3D" id="3.40.50.620">
    <property type="entry name" value="HUPs"/>
    <property type="match status" value="1"/>
</dbReference>
<dbReference type="GO" id="GO:0000270">
    <property type="term" value="P:peptidoglycan metabolic process"/>
    <property type="evidence" value="ECO:0007669"/>
    <property type="project" value="TreeGrafter"/>
</dbReference>
<organism evidence="3">
    <name type="scientific">hydrocarbon metagenome</name>
    <dbReference type="NCBI Taxonomy" id="938273"/>
    <lineage>
        <taxon>unclassified sequences</taxon>
        <taxon>metagenomes</taxon>
        <taxon>ecological metagenomes</taxon>
    </lineage>
</organism>
<evidence type="ECO:0000259" key="2">
    <source>
        <dbReference type="Pfam" id="PF02698"/>
    </source>
</evidence>
<dbReference type="PANTHER" id="PTHR30336:SF4">
    <property type="entry name" value="ENVELOPE BIOGENESIS FACTOR ELYC"/>
    <property type="match status" value="1"/>
</dbReference>
<sequence>MGEVYTVFKGFLDPLFIVFVLIFVSFILFLRNCKKRNSVLVLLFSIVLIYGASIAPVANYLCYSLEKDYINNQVVGTKSIDAVVVLGCGTKEINALKTTFNSGIESLRVLHAVVVYNKTGAKYFVCCGAGSDRMSQAEVMARLAGQLGVPGEKIRIESNSKNTAQNAMEVNKMFANKNIAIGLVTSAFHMKRSEREFKKYFTNIVPLPAHYLYSSPGKNIVIRYMPQSEELYKTSFAVKEIIGQLWYRLK</sequence>
<dbReference type="InterPro" id="IPR051599">
    <property type="entry name" value="Cell_Envelope_Assoc"/>
</dbReference>
<dbReference type="AlphaFoldDB" id="A0A0W8FTM5"/>
<feature type="domain" description="DUF218" evidence="2">
    <location>
        <begin position="81"/>
        <end position="243"/>
    </location>
</feature>
<evidence type="ECO:0000256" key="1">
    <source>
        <dbReference type="SAM" id="Phobius"/>
    </source>
</evidence>
<dbReference type="PANTHER" id="PTHR30336">
    <property type="entry name" value="INNER MEMBRANE PROTEIN, PROBABLE PERMEASE"/>
    <property type="match status" value="1"/>
</dbReference>
<keyword evidence="1" id="KW-0812">Transmembrane</keyword>
<feature type="transmembrane region" description="Helical" evidence="1">
    <location>
        <begin position="12"/>
        <end position="30"/>
    </location>
</feature>
<keyword evidence="1" id="KW-1133">Transmembrane helix</keyword>
<protein>
    <submittedName>
        <fullName evidence="3">Membrane protein functionally coupled to the mukbef chromosome partitioning mechanism</fullName>
    </submittedName>
</protein>
<evidence type="ECO:0000313" key="3">
    <source>
        <dbReference type="EMBL" id="KUG24148.1"/>
    </source>
</evidence>
<feature type="transmembrane region" description="Helical" evidence="1">
    <location>
        <begin position="39"/>
        <end position="61"/>
    </location>
</feature>
<comment type="caution">
    <text evidence="3">The sequence shown here is derived from an EMBL/GenBank/DDBJ whole genome shotgun (WGS) entry which is preliminary data.</text>
</comment>
<reference evidence="3" key="1">
    <citation type="journal article" date="2015" name="Proc. Natl. Acad. Sci. U.S.A.">
        <title>Networks of energetic and metabolic interactions define dynamics in microbial communities.</title>
        <authorList>
            <person name="Embree M."/>
            <person name="Liu J.K."/>
            <person name="Al-Bassam M.M."/>
            <person name="Zengler K."/>
        </authorList>
    </citation>
    <scope>NUCLEOTIDE SEQUENCE</scope>
</reference>
<dbReference type="EMBL" id="LNQE01000859">
    <property type="protein sequence ID" value="KUG24148.1"/>
    <property type="molecule type" value="Genomic_DNA"/>
</dbReference>
<accession>A0A0W8FTM5</accession>
<dbReference type="GO" id="GO:0005886">
    <property type="term" value="C:plasma membrane"/>
    <property type="evidence" value="ECO:0007669"/>
    <property type="project" value="TreeGrafter"/>
</dbReference>
<dbReference type="InterPro" id="IPR014729">
    <property type="entry name" value="Rossmann-like_a/b/a_fold"/>
</dbReference>
<gene>
    <name evidence="3" type="ORF">ASZ90_006039</name>
</gene>
<dbReference type="InterPro" id="IPR003848">
    <property type="entry name" value="DUF218"/>
</dbReference>